<feature type="signal peptide" evidence="3">
    <location>
        <begin position="1"/>
        <end position="23"/>
    </location>
</feature>
<keyword evidence="2" id="KW-0175">Coiled coil</keyword>
<evidence type="ECO:0000313" key="6">
    <source>
        <dbReference type="EMBL" id="MBP2025965.1"/>
    </source>
</evidence>
<keyword evidence="1 3" id="KW-0732">Signal</keyword>
<dbReference type="Gene3D" id="2.70.70.10">
    <property type="entry name" value="Glucose Permease (Domain IIA)"/>
    <property type="match status" value="1"/>
</dbReference>
<reference evidence="6 7" key="1">
    <citation type="submission" date="2021-03" db="EMBL/GenBank/DDBJ databases">
        <title>Genomic Encyclopedia of Type Strains, Phase IV (KMG-IV): sequencing the most valuable type-strain genomes for metagenomic binning, comparative biology and taxonomic classification.</title>
        <authorList>
            <person name="Goeker M."/>
        </authorList>
    </citation>
    <scope>NUCLEOTIDE SEQUENCE [LARGE SCALE GENOMIC DNA]</scope>
    <source>
        <strain evidence="6 7">DSM 27563</strain>
    </source>
</reference>
<gene>
    <name evidence="6" type="ORF">J2Z71_001517</name>
</gene>
<keyword evidence="6" id="KW-0378">Hydrolase</keyword>
<dbReference type="EMBL" id="JAGGLJ010000016">
    <property type="protein sequence ID" value="MBP2025965.1"/>
    <property type="molecule type" value="Genomic_DNA"/>
</dbReference>
<feature type="chain" id="PRO_5047526694" evidence="3">
    <location>
        <begin position="24"/>
        <end position="412"/>
    </location>
</feature>
<dbReference type="Pfam" id="PF01551">
    <property type="entry name" value="Peptidase_M23"/>
    <property type="match status" value="1"/>
</dbReference>
<name>A0ABS4KF08_9FIRM</name>
<dbReference type="PANTHER" id="PTHR21666">
    <property type="entry name" value="PEPTIDASE-RELATED"/>
    <property type="match status" value="1"/>
</dbReference>
<dbReference type="SUPFAM" id="SSF51261">
    <property type="entry name" value="Duplicated hybrid motif"/>
    <property type="match status" value="1"/>
</dbReference>
<feature type="coiled-coil region" evidence="2">
    <location>
        <begin position="165"/>
        <end position="271"/>
    </location>
</feature>
<proteinExistence type="predicted"/>
<organism evidence="6 7">
    <name type="scientific">Peptoniphilus stercorisuis</name>
    <dbReference type="NCBI Taxonomy" id="1436965"/>
    <lineage>
        <taxon>Bacteria</taxon>
        <taxon>Bacillati</taxon>
        <taxon>Bacillota</taxon>
        <taxon>Tissierellia</taxon>
        <taxon>Tissierellales</taxon>
        <taxon>Peptoniphilaceae</taxon>
        <taxon>Peptoniphilus</taxon>
    </lineage>
</organism>
<dbReference type="Gene3D" id="6.10.250.3150">
    <property type="match status" value="1"/>
</dbReference>
<dbReference type="InterPro" id="IPR050570">
    <property type="entry name" value="Cell_wall_metabolism_enzyme"/>
</dbReference>
<dbReference type="InterPro" id="IPR057309">
    <property type="entry name" value="PcsB_CC"/>
</dbReference>
<dbReference type="PANTHER" id="PTHR21666:SF270">
    <property type="entry name" value="MUREIN HYDROLASE ACTIVATOR ENVC"/>
    <property type="match status" value="1"/>
</dbReference>
<evidence type="ECO:0000256" key="2">
    <source>
        <dbReference type="SAM" id="Coils"/>
    </source>
</evidence>
<dbReference type="RefSeq" id="WP_210061724.1">
    <property type="nucleotide sequence ID" value="NZ_JAGGLJ010000016.1"/>
</dbReference>
<feature type="domain" description="M23ase beta-sheet core" evidence="4">
    <location>
        <begin position="314"/>
        <end position="408"/>
    </location>
</feature>
<accession>A0ABS4KF08</accession>
<dbReference type="InterPro" id="IPR011055">
    <property type="entry name" value="Dup_hybrid_motif"/>
</dbReference>
<evidence type="ECO:0000256" key="3">
    <source>
        <dbReference type="SAM" id="SignalP"/>
    </source>
</evidence>
<evidence type="ECO:0000313" key="7">
    <source>
        <dbReference type="Proteomes" id="UP001519306"/>
    </source>
</evidence>
<keyword evidence="7" id="KW-1185">Reference proteome</keyword>
<dbReference type="InterPro" id="IPR016047">
    <property type="entry name" value="M23ase_b-sheet_dom"/>
</dbReference>
<feature type="coiled-coil region" evidence="2">
    <location>
        <begin position="74"/>
        <end position="115"/>
    </location>
</feature>
<dbReference type="Proteomes" id="UP001519306">
    <property type="component" value="Unassembled WGS sequence"/>
</dbReference>
<dbReference type="CDD" id="cd12797">
    <property type="entry name" value="M23_peptidase"/>
    <property type="match status" value="1"/>
</dbReference>
<protein>
    <submittedName>
        <fullName evidence="6">Murein DD-endopeptidase MepM/ murein hydrolase activator NlpD</fullName>
    </submittedName>
</protein>
<feature type="domain" description="Peptidoglycan hydrolase PcsB coiled-coil" evidence="5">
    <location>
        <begin position="103"/>
        <end position="171"/>
    </location>
</feature>
<evidence type="ECO:0000259" key="5">
    <source>
        <dbReference type="Pfam" id="PF24568"/>
    </source>
</evidence>
<comment type="caution">
    <text evidence="6">The sequence shown here is derived from an EMBL/GenBank/DDBJ whole genome shotgun (WGS) entry which is preliminary data.</text>
</comment>
<sequence>MRKCRASLLALCSVLIFSQVTYASSKDLEKKRQQKIKEKEQVSQDVKSKKDNVTKTQGKVSSVQKEIDVLDSQIVGVEGEISTLESEIAVLNDRIETTQRELEESEANLKEKEELFGQRVKAMYMDGRVSYVEVLLNSKDMEALIKNNQTITTIAESDKKLVDYITTQVNTIKEAKKQLEEDKRNVEINKSKLVSQKNSLVAVNNKKSAYMQSLEADVELYRKEYEKAESYWSNIDSEIVRLQGEIRNAKNKEAQAERERLERERNARAKNVSATNNIRPRVNSNASMAWPLPGYNRISSQYGNRSHPILKQNKFHAGIDIPAPNGTPVRAAKAGTVIMSRSMSGLGNVVMIDHGDVVTVYGHNSVLKARVGQRVNQGDVISLVGSTGMSTGNHLHFEVRVNGATRNPLSYV</sequence>
<dbReference type="Pfam" id="PF24568">
    <property type="entry name" value="CC_PcsB"/>
    <property type="match status" value="1"/>
</dbReference>
<evidence type="ECO:0000256" key="1">
    <source>
        <dbReference type="ARBA" id="ARBA00022729"/>
    </source>
</evidence>
<dbReference type="GO" id="GO:0016787">
    <property type="term" value="F:hydrolase activity"/>
    <property type="evidence" value="ECO:0007669"/>
    <property type="project" value="UniProtKB-KW"/>
</dbReference>
<evidence type="ECO:0000259" key="4">
    <source>
        <dbReference type="Pfam" id="PF01551"/>
    </source>
</evidence>